<keyword evidence="3" id="KW-1185">Reference proteome</keyword>
<keyword evidence="1" id="KW-0175">Coiled coil</keyword>
<gene>
    <name evidence="2" type="ORF">BQ2448_4489</name>
</gene>
<sequence>MTALRQQFQTRISQVWATEWKNGKTGASKLNDSPPGPSHFKLYHGLPHRAASLLAQLHTRRSPLAHDLFRRRLHPTGLCGCGAAETLEHVVLSCEQYERQRRALRREMKKKEDLPPDDIRL</sequence>
<dbReference type="STRING" id="269621.A0A238FF14"/>
<feature type="coiled-coil region" evidence="1">
    <location>
        <begin position="87"/>
        <end position="114"/>
    </location>
</feature>
<evidence type="ECO:0000313" key="2">
    <source>
        <dbReference type="EMBL" id="SCV71795.1"/>
    </source>
</evidence>
<dbReference type="AlphaFoldDB" id="A0A238FF14"/>
<name>A0A238FF14_9BASI</name>
<dbReference type="Proteomes" id="UP000198372">
    <property type="component" value="Unassembled WGS sequence"/>
</dbReference>
<dbReference type="EMBL" id="FMSP01000008">
    <property type="protein sequence ID" value="SCV71795.1"/>
    <property type="molecule type" value="Genomic_DNA"/>
</dbReference>
<organism evidence="2 3">
    <name type="scientific">Microbotryum intermedium</name>
    <dbReference type="NCBI Taxonomy" id="269621"/>
    <lineage>
        <taxon>Eukaryota</taxon>
        <taxon>Fungi</taxon>
        <taxon>Dikarya</taxon>
        <taxon>Basidiomycota</taxon>
        <taxon>Pucciniomycotina</taxon>
        <taxon>Microbotryomycetes</taxon>
        <taxon>Microbotryales</taxon>
        <taxon>Microbotryaceae</taxon>
        <taxon>Microbotryum</taxon>
    </lineage>
</organism>
<evidence type="ECO:0000256" key="1">
    <source>
        <dbReference type="SAM" id="Coils"/>
    </source>
</evidence>
<reference evidence="3" key="1">
    <citation type="submission" date="2016-09" db="EMBL/GenBank/DDBJ databases">
        <authorList>
            <person name="Jeantristanb JTB J.-T."/>
            <person name="Ricardo R."/>
        </authorList>
    </citation>
    <scope>NUCLEOTIDE SEQUENCE [LARGE SCALE GENOMIC DNA]</scope>
</reference>
<protein>
    <submittedName>
        <fullName evidence="2">BQ2448_4489 protein</fullName>
    </submittedName>
</protein>
<proteinExistence type="predicted"/>
<evidence type="ECO:0000313" key="3">
    <source>
        <dbReference type="Proteomes" id="UP000198372"/>
    </source>
</evidence>
<accession>A0A238FF14</accession>
<dbReference type="OrthoDB" id="3044497at2759"/>